<dbReference type="AlphaFoldDB" id="A0A1H2Z4H6"/>
<accession>A0A1H2Z4H6</accession>
<keyword evidence="2" id="KW-0732">Signal</keyword>
<name>A0A1H2Z4H6_9GAMM</name>
<evidence type="ECO:0000313" key="4">
    <source>
        <dbReference type="EMBL" id="SDX12373.1"/>
    </source>
</evidence>
<reference evidence="4 5" key="1">
    <citation type="submission" date="2016-10" db="EMBL/GenBank/DDBJ databases">
        <authorList>
            <person name="de Groot N.N."/>
        </authorList>
    </citation>
    <scope>NUCLEOTIDE SEQUENCE [LARGE SCALE GENOMIC DNA]</scope>
    <source>
        <strain evidence="4 5">CGMCC 1.7059</strain>
    </source>
</reference>
<dbReference type="Gene3D" id="3.40.190.10">
    <property type="entry name" value="Periplasmic binding protein-like II"/>
    <property type="match status" value="2"/>
</dbReference>
<dbReference type="STRING" id="488533.SAMN04487960_106186"/>
<evidence type="ECO:0000256" key="1">
    <source>
        <dbReference type="ARBA" id="ARBA00010333"/>
    </source>
</evidence>
<comment type="similarity">
    <text evidence="1">Belongs to the bacterial solute-binding protein 3 family.</text>
</comment>
<dbReference type="PANTHER" id="PTHR35936">
    <property type="entry name" value="MEMBRANE-BOUND LYTIC MUREIN TRANSGLYCOSYLASE F"/>
    <property type="match status" value="1"/>
</dbReference>
<dbReference type="Pfam" id="PF00497">
    <property type="entry name" value="SBP_bac_3"/>
    <property type="match status" value="1"/>
</dbReference>
<dbReference type="SMART" id="SM00062">
    <property type="entry name" value="PBPb"/>
    <property type="match status" value="1"/>
</dbReference>
<dbReference type="OrthoDB" id="9768183at2"/>
<gene>
    <name evidence="4" type="ORF">SAMN04487960_106186</name>
</gene>
<feature type="domain" description="Solute-binding protein family 3/N-terminal" evidence="3">
    <location>
        <begin position="31"/>
        <end position="264"/>
    </location>
</feature>
<protein>
    <submittedName>
        <fullName evidence="4">Amino acid ABC transporter substrate-binding protein, PAAT family</fullName>
    </submittedName>
</protein>
<dbReference type="EMBL" id="FNNE01000006">
    <property type="protein sequence ID" value="SDX12373.1"/>
    <property type="molecule type" value="Genomic_DNA"/>
</dbReference>
<sequence>MGISLKYFGMGVCLLGMGVLGTPVFADCSKTLVVNQATWEPYMYRDDSGNLKGFDYELVRSVLDLAGCDYVFVEHPSKRALVDLQEGTVDLVAGASITDERRRFGRFTREYRQERIELIIRADDQDHFPAASLQQFISEFPVVLGAVNGGYYGPEYDALDSGGLVDRGRLILVRNTEQLISMLTLGRIDAIVGDVVSIYRVAVTLGHADSIALHGLHLNADPVHLMLSRKSTTQADRDAIDDAIDEFLSSEAYRALLARYGLEVLGVGVMAEDNND</sequence>
<dbReference type="PANTHER" id="PTHR35936:SF35">
    <property type="entry name" value="L-CYSTINE-BINDING PROTEIN TCYJ"/>
    <property type="match status" value="1"/>
</dbReference>
<evidence type="ECO:0000256" key="2">
    <source>
        <dbReference type="ARBA" id="ARBA00022729"/>
    </source>
</evidence>
<evidence type="ECO:0000259" key="3">
    <source>
        <dbReference type="SMART" id="SM00062"/>
    </source>
</evidence>
<dbReference type="SUPFAM" id="SSF53850">
    <property type="entry name" value="Periplasmic binding protein-like II"/>
    <property type="match status" value="1"/>
</dbReference>
<organism evidence="4 5">
    <name type="scientific">Marinobacter mobilis</name>
    <dbReference type="NCBI Taxonomy" id="488533"/>
    <lineage>
        <taxon>Bacteria</taxon>
        <taxon>Pseudomonadati</taxon>
        <taxon>Pseudomonadota</taxon>
        <taxon>Gammaproteobacteria</taxon>
        <taxon>Pseudomonadales</taxon>
        <taxon>Marinobacteraceae</taxon>
        <taxon>Marinobacter</taxon>
    </lineage>
</organism>
<dbReference type="Proteomes" id="UP000199675">
    <property type="component" value="Unassembled WGS sequence"/>
</dbReference>
<evidence type="ECO:0000313" key="5">
    <source>
        <dbReference type="Proteomes" id="UP000199675"/>
    </source>
</evidence>
<proteinExistence type="inferred from homology"/>
<dbReference type="RefSeq" id="WP_091813793.1">
    <property type="nucleotide sequence ID" value="NZ_FNNE01000006.1"/>
</dbReference>
<dbReference type="InterPro" id="IPR001638">
    <property type="entry name" value="Solute-binding_3/MltF_N"/>
</dbReference>
<keyword evidence="5" id="KW-1185">Reference proteome</keyword>